<dbReference type="AlphaFoldDB" id="A0A316V4C9"/>
<reference evidence="1 2" key="1">
    <citation type="journal article" date="2018" name="Mol. Biol. Evol.">
        <title>Broad Genomic Sampling Reveals a Smut Pathogenic Ancestry of the Fungal Clade Ustilaginomycotina.</title>
        <authorList>
            <person name="Kijpornyongpan T."/>
            <person name="Mondo S.J."/>
            <person name="Barry K."/>
            <person name="Sandor L."/>
            <person name="Lee J."/>
            <person name="Lipzen A."/>
            <person name="Pangilinan J."/>
            <person name="LaButti K."/>
            <person name="Hainaut M."/>
            <person name="Henrissat B."/>
            <person name="Grigoriev I.V."/>
            <person name="Spatafora J.W."/>
            <person name="Aime M.C."/>
        </authorList>
    </citation>
    <scope>NUCLEOTIDE SEQUENCE [LARGE SCALE GENOMIC DNA]</scope>
    <source>
        <strain evidence="1 2">MCA 3882</strain>
    </source>
</reference>
<dbReference type="OrthoDB" id="196131at2759"/>
<keyword evidence="2" id="KW-1185">Reference proteome</keyword>
<gene>
    <name evidence="1" type="ORF">FA14DRAFT_158247</name>
</gene>
<evidence type="ECO:0000313" key="1">
    <source>
        <dbReference type="EMBL" id="PWN32312.1"/>
    </source>
</evidence>
<evidence type="ECO:0000313" key="2">
    <source>
        <dbReference type="Proteomes" id="UP000245771"/>
    </source>
</evidence>
<name>A0A316V4C9_9BASI</name>
<organism evidence="1 2">
    <name type="scientific">Meira miltonrushii</name>
    <dbReference type="NCBI Taxonomy" id="1280837"/>
    <lineage>
        <taxon>Eukaryota</taxon>
        <taxon>Fungi</taxon>
        <taxon>Dikarya</taxon>
        <taxon>Basidiomycota</taxon>
        <taxon>Ustilaginomycotina</taxon>
        <taxon>Exobasidiomycetes</taxon>
        <taxon>Exobasidiales</taxon>
        <taxon>Brachybasidiaceae</taxon>
        <taxon>Meira</taxon>
    </lineage>
</organism>
<protein>
    <submittedName>
        <fullName evidence="1">Uncharacterized protein</fullName>
    </submittedName>
</protein>
<dbReference type="InParanoid" id="A0A316V4C9"/>
<sequence>MEFMSVRWTSNSGGCYFLVTNLESKEDVSYHEPCHLQFVRSLGSYGPSVEPDLPSVEHHTQSVGFDVTSVGFDVSSVENDLSSVEPDVPSIELDVASVVIDSSSVENDILFVEKDVPSIGFDVPSVGPICNIYFDIRIASVVHHHEIA</sequence>
<dbReference type="EMBL" id="KZ819606">
    <property type="protein sequence ID" value="PWN32312.1"/>
    <property type="molecule type" value="Genomic_DNA"/>
</dbReference>
<dbReference type="GeneID" id="37019725"/>
<dbReference type="Proteomes" id="UP000245771">
    <property type="component" value="Unassembled WGS sequence"/>
</dbReference>
<accession>A0A316V4C9</accession>
<proteinExistence type="predicted"/>
<dbReference type="RefSeq" id="XP_025352614.1">
    <property type="nucleotide sequence ID" value="XM_025497944.1"/>
</dbReference>
<dbReference type="STRING" id="1280837.A0A316V4C9"/>